<keyword evidence="3" id="KW-1185">Reference proteome</keyword>
<feature type="compositionally biased region" description="Pro residues" evidence="1">
    <location>
        <begin position="90"/>
        <end position="105"/>
    </location>
</feature>
<feature type="region of interest" description="Disordered" evidence="1">
    <location>
        <begin position="32"/>
        <end position="114"/>
    </location>
</feature>
<dbReference type="AlphaFoldDB" id="D5AR25"/>
<feature type="compositionally biased region" description="Low complexity" evidence="1">
    <location>
        <begin position="214"/>
        <end position="225"/>
    </location>
</feature>
<gene>
    <name evidence="2" type="ordered locus">RCAP_rcc01071</name>
</gene>
<feature type="region of interest" description="Disordered" evidence="1">
    <location>
        <begin position="214"/>
        <end position="236"/>
    </location>
</feature>
<evidence type="ECO:0000313" key="2">
    <source>
        <dbReference type="EMBL" id="ADE84831.1"/>
    </source>
</evidence>
<dbReference type="HOGENOM" id="CLU_893932_0_0_5"/>
<reference evidence="2 3" key="2">
    <citation type="journal article" date="2010" name="J. Bacteriol.">
        <title>Complete genome sequence of the photosynthetic purple nonsulfur bacterium Rhodobacter capsulatus SB 1003.</title>
        <authorList>
            <person name="Strnad H."/>
            <person name="Lapidus A."/>
            <person name="Paces J."/>
            <person name="Ulbrich P."/>
            <person name="Vlcek C."/>
            <person name="Paces V."/>
            <person name="Haselkorn R."/>
        </authorList>
    </citation>
    <scope>NUCLEOTIDE SEQUENCE [LARGE SCALE GENOMIC DNA]</scope>
    <source>
        <strain evidence="3">ATCC BAA-309 / NBRC 16581 / SB1003</strain>
    </source>
</reference>
<dbReference type="GeneID" id="66724795"/>
<protein>
    <submittedName>
        <fullName evidence="2">Uncharacterized protein</fullName>
    </submittedName>
</protein>
<dbReference type="KEGG" id="rcp:RCAP_rcc01071"/>
<accession>D5AR25</accession>
<reference key="1">
    <citation type="submission" date="2008-12" db="EMBL/GenBank/DDBJ databases">
        <title>Complete genome sequence of Rhodobacter capsulatus SB1003.</title>
        <authorList>
            <person name="Strnad H."/>
            <person name="Lapidus A."/>
            <person name="Vlcek C."/>
            <person name="Ulbrich P."/>
            <person name="Paces J."/>
            <person name="Maltsev N."/>
            <person name="Kumar V."/>
            <person name="Kogan Y."/>
            <person name="Milgram A."/>
            <person name="Rebrekov D."/>
            <person name="Mazur M."/>
            <person name="Cox R."/>
            <person name="Kyrpides N."/>
            <person name="Kolar M."/>
            <person name="Sachova J."/>
            <person name="Ridl J."/>
            <person name="Ivanova N."/>
            <person name="Kapatral V."/>
            <person name="Los T."/>
            <person name="Lykidis A."/>
            <person name="Mikhailova N."/>
            <person name="Reznik G."/>
            <person name="Vasieva O."/>
            <person name="Fonstein M."/>
            <person name="Paces V."/>
            <person name="Haselkorn R."/>
        </authorList>
    </citation>
    <scope>NUCLEOTIDE SEQUENCE</scope>
    <source>
        <strain>SB1003</strain>
    </source>
</reference>
<feature type="compositionally biased region" description="Low complexity" evidence="1">
    <location>
        <begin position="57"/>
        <end position="89"/>
    </location>
</feature>
<dbReference type="Proteomes" id="UP000002361">
    <property type="component" value="Chromosome"/>
</dbReference>
<evidence type="ECO:0000313" key="3">
    <source>
        <dbReference type="Proteomes" id="UP000002361"/>
    </source>
</evidence>
<dbReference type="STRING" id="272942.RCAP_rcc01071"/>
<dbReference type="eggNOG" id="ENOG5031BIA">
    <property type="taxonomic scope" value="Bacteria"/>
</dbReference>
<dbReference type="EMBL" id="CP001312">
    <property type="protein sequence ID" value="ADE84831.1"/>
    <property type="molecule type" value="Genomic_DNA"/>
</dbReference>
<sequence length="311" mass="31583">MTEGFTAYRARAAFVRGAARDHLRQLRMERIAAREAARAPESGTESGTEPAPEPAEEAVLLPAPEIEAAGTPAPEPAVATAPETAVAAAPEPPAPEPAALPPPAQARPGVPLSPGMRRMLQARARAAETAEDPVAEAPMAEIPAADCVTAEPAATECPVAPERPALAALEGATGAEDPCCAAPEPPSEPEVGAAEDVALPEAPMPDPELAADAAAVPSAADPAAEISGAPSETHTPCASAAEGAAEDRRSDLARLPGAGPGLIWMLKECDIHRLEDLAAADCAELTARMGLAGRILDLGGWIAFARAADRH</sequence>
<dbReference type="RefSeq" id="WP_013066810.1">
    <property type="nucleotide sequence ID" value="NC_014034.1"/>
</dbReference>
<name>D5AR25_RHOCB</name>
<proteinExistence type="predicted"/>
<evidence type="ECO:0000256" key="1">
    <source>
        <dbReference type="SAM" id="MobiDB-lite"/>
    </source>
</evidence>
<organism evidence="2 3">
    <name type="scientific">Rhodobacter capsulatus (strain ATCC BAA-309 / NBRC 16581 / SB1003)</name>
    <dbReference type="NCBI Taxonomy" id="272942"/>
    <lineage>
        <taxon>Bacteria</taxon>
        <taxon>Pseudomonadati</taxon>
        <taxon>Pseudomonadota</taxon>
        <taxon>Alphaproteobacteria</taxon>
        <taxon>Rhodobacterales</taxon>
        <taxon>Rhodobacter group</taxon>
        <taxon>Rhodobacter</taxon>
    </lineage>
</organism>